<dbReference type="eggNOG" id="COG3038">
    <property type="taxonomic scope" value="Bacteria"/>
</dbReference>
<dbReference type="Pfam" id="PF01292">
    <property type="entry name" value="Ni_hydr_CYTB"/>
    <property type="match status" value="1"/>
</dbReference>
<dbReference type="SUPFAM" id="SSF81342">
    <property type="entry name" value="Transmembrane di-heme cytochromes"/>
    <property type="match status" value="1"/>
</dbReference>
<protein>
    <submittedName>
        <fullName evidence="16">Cytochrome b561</fullName>
    </submittedName>
</protein>
<dbReference type="Gene3D" id="1.20.950.20">
    <property type="entry name" value="Transmembrane di-heme cytochromes, Chain C"/>
    <property type="match status" value="1"/>
</dbReference>
<accession>S5YVG8</accession>
<feature type="transmembrane region" description="Helical" evidence="14">
    <location>
        <begin position="54"/>
        <end position="75"/>
    </location>
</feature>
<gene>
    <name evidence="16" type="ORF">JCM7686_2135</name>
</gene>
<keyword evidence="17" id="KW-1185">Reference proteome</keyword>
<evidence type="ECO:0000256" key="6">
    <source>
        <dbReference type="ARBA" id="ARBA00022692"/>
    </source>
</evidence>
<feature type="domain" description="Lipid/polyisoprenoid-binding YceI-like" evidence="15">
    <location>
        <begin position="302"/>
        <end position="457"/>
    </location>
</feature>
<evidence type="ECO:0000313" key="16">
    <source>
        <dbReference type="EMBL" id="AGT09216.1"/>
    </source>
</evidence>
<dbReference type="Proteomes" id="UP000015480">
    <property type="component" value="Chromosome"/>
</dbReference>
<evidence type="ECO:0000256" key="10">
    <source>
        <dbReference type="ARBA" id="ARBA00023004"/>
    </source>
</evidence>
<sequence length="459" mass="48553">MNAKNSPDGYGWVARGFHWIIALLIFTALGLGLYGSSLREGAASNLQKIFQVFSIHKTVGIAVLILALLRILWMLGQKKPRPLHPERKLETWLGEFVHWGLYTGMVVMPLSGWLIHSAAPGGFARILWPFGQRLPFIPENAELSERFATFHNTGWWLLVGLLVLHVAGALKHALIDRDETLVRMTRTMPQVSVEAAQPRSHLSNLLVALAFWAAIAVVAMVVTPEKEPQGGPEGIASTSAPAGSGAALASATPAEAAPAAAPETAPAAASASGTAPDYATTSDSGTASGYASDPDPSKPAPLWQVESGTLGISVKQAGAEVAGQFANWTAKIAYDPASQTGHVSVTIDTGSLTLGAVSDTAKGPEFLNTTQFPKATFEANLRPEDSAGWPHLAKGDLTIAGKTVIAELPFDVVVKGDKANASGSMTVDRRDFELGKTYGDESTVAFPVTISFDLDAKRQ</sequence>
<keyword evidence="6 14" id="KW-0812">Transmembrane</keyword>
<comment type="subcellular location">
    <subcellularLocation>
        <location evidence="2">Cell membrane</location>
        <topology evidence="2">Multi-pass membrane protein</topology>
    </subcellularLocation>
</comment>
<dbReference type="GO" id="GO:0046872">
    <property type="term" value="F:metal ion binding"/>
    <property type="evidence" value="ECO:0007669"/>
    <property type="project" value="UniProtKB-KW"/>
</dbReference>
<dbReference type="eggNOG" id="COG2353">
    <property type="taxonomic scope" value="Bacteria"/>
</dbReference>
<evidence type="ECO:0000256" key="8">
    <source>
        <dbReference type="ARBA" id="ARBA00022982"/>
    </source>
</evidence>
<proteinExistence type="inferred from homology"/>
<dbReference type="STRING" id="1367847.JCM7686_2135"/>
<evidence type="ECO:0000256" key="14">
    <source>
        <dbReference type="SAM" id="Phobius"/>
    </source>
</evidence>
<dbReference type="InterPro" id="IPR016174">
    <property type="entry name" value="Di-haem_cyt_TM"/>
</dbReference>
<feature type="transmembrane region" description="Helical" evidence="14">
    <location>
        <begin position="96"/>
        <end position="115"/>
    </location>
</feature>
<evidence type="ECO:0000256" key="9">
    <source>
        <dbReference type="ARBA" id="ARBA00022989"/>
    </source>
</evidence>
<keyword evidence="7" id="KW-0479">Metal-binding</keyword>
<name>S5YVG8_PARAH</name>
<dbReference type="InterPro" id="IPR036761">
    <property type="entry name" value="TTHA0802/YceI-like_sf"/>
</dbReference>
<evidence type="ECO:0000256" key="13">
    <source>
        <dbReference type="SAM" id="MobiDB-lite"/>
    </source>
</evidence>
<evidence type="ECO:0000313" key="17">
    <source>
        <dbReference type="Proteomes" id="UP000015480"/>
    </source>
</evidence>
<keyword evidence="5" id="KW-0349">Heme</keyword>
<organism evidence="16 17">
    <name type="scientific">Paracoccus aminophilus JCM 7686</name>
    <dbReference type="NCBI Taxonomy" id="1367847"/>
    <lineage>
        <taxon>Bacteria</taxon>
        <taxon>Pseudomonadati</taxon>
        <taxon>Pseudomonadota</taxon>
        <taxon>Alphaproteobacteria</taxon>
        <taxon>Rhodobacterales</taxon>
        <taxon>Paracoccaceae</taxon>
        <taxon>Paracoccus</taxon>
    </lineage>
</organism>
<dbReference type="GO" id="GO:0022904">
    <property type="term" value="P:respiratory electron transport chain"/>
    <property type="evidence" value="ECO:0007669"/>
    <property type="project" value="InterPro"/>
</dbReference>
<comment type="cofactor">
    <cofactor evidence="1">
        <name>heme b</name>
        <dbReference type="ChEBI" id="CHEBI:60344"/>
    </cofactor>
</comment>
<dbReference type="PANTHER" id="PTHR30529:SF7">
    <property type="entry name" value="CYTOCHROME B561 BACTERIAL_NI-HYDROGENASE DOMAIN-CONTAINING PROTEIN"/>
    <property type="match status" value="1"/>
</dbReference>
<evidence type="ECO:0000256" key="5">
    <source>
        <dbReference type="ARBA" id="ARBA00022617"/>
    </source>
</evidence>
<dbReference type="InterPro" id="IPR007372">
    <property type="entry name" value="Lipid/polyisoprenoid-bd_YceI"/>
</dbReference>
<evidence type="ECO:0000256" key="2">
    <source>
        <dbReference type="ARBA" id="ARBA00004651"/>
    </source>
</evidence>
<keyword evidence="3" id="KW-0813">Transport</keyword>
<evidence type="ECO:0000256" key="4">
    <source>
        <dbReference type="ARBA" id="ARBA00022475"/>
    </source>
</evidence>
<dbReference type="PATRIC" id="fig|1367847.3.peg.2130"/>
<evidence type="ECO:0000256" key="12">
    <source>
        <dbReference type="ARBA" id="ARBA00037975"/>
    </source>
</evidence>
<dbReference type="AlphaFoldDB" id="S5YVG8"/>
<dbReference type="GO" id="GO:0009055">
    <property type="term" value="F:electron transfer activity"/>
    <property type="evidence" value="ECO:0007669"/>
    <property type="project" value="InterPro"/>
</dbReference>
<keyword evidence="8" id="KW-0249">Electron transport</keyword>
<feature type="transmembrane region" description="Helical" evidence="14">
    <location>
        <begin position="202"/>
        <end position="222"/>
    </location>
</feature>
<evidence type="ECO:0000256" key="11">
    <source>
        <dbReference type="ARBA" id="ARBA00023136"/>
    </source>
</evidence>
<keyword evidence="9 14" id="KW-1133">Transmembrane helix</keyword>
<keyword evidence="11 14" id="KW-0472">Membrane</keyword>
<dbReference type="OrthoDB" id="1247465at2"/>
<feature type="transmembrane region" description="Helical" evidence="14">
    <location>
        <begin position="12"/>
        <end position="34"/>
    </location>
</feature>
<evidence type="ECO:0000259" key="15">
    <source>
        <dbReference type="SMART" id="SM00867"/>
    </source>
</evidence>
<dbReference type="InterPro" id="IPR052168">
    <property type="entry name" value="Cytochrome_b561_oxidase"/>
</dbReference>
<keyword evidence="10" id="KW-0408">Iron</keyword>
<feature type="transmembrane region" description="Helical" evidence="14">
    <location>
        <begin position="154"/>
        <end position="174"/>
    </location>
</feature>
<reference evidence="16 17" key="1">
    <citation type="journal article" date="2014" name="BMC Genomics">
        <title>Architecture and functions of a multipartite genome of the methylotrophic bacterium Paracoccus aminophilus JCM 7686, containing primary and secondary chromids.</title>
        <authorList>
            <person name="Dziewit L."/>
            <person name="Czarnecki J."/>
            <person name="Wibberg D."/>
            <person name="Radlinska M."/>
            <person name="Mrozek P."/>
            <person name="Szymczak M."/>
            <person name="Schluter A."/>
            <person name="Puhler A."/>
            <person name="Bartosik D."/>
        </authorList>
    </citation>
    <scope>NUCLEOTIDE SEQUENCE [LARGE SCALE GENOMIC DNA]</scope>
    <source>
        <strain evidence="16">JCM 7686</strain>
    </source>
</reference>
<dbReference type="EMBL" id="CP006650">
    <property type="protein sequence ID" value="AGT09216.1"/>
    <property type="molecule type" value="Genomic_DNA"/>
</dbReference>
<feature type="region of interest" description="Disordered" evidence="13">
    <location>
        <begin position="226"/>
        <end position="303"/>
    </location>
</feature>
<dbReference type="PANTHER" id="PTHR30529">
    <property type="entry name" value="CYTOCHROME B561"/>
    <property type="match status" value="1"/>
</dbReference>
<dbReference type="Pfam" id="PF04264">
    <property type="entry name" value="YceI"/>
    <property type="match status" value="1"/>
</dbReference>
<evidence type="ECO:0000256" key="3">
    <source>
        <dbReference type="ARBA" id="ARBA00022448"/>
    </source>
</evidence>
<dbReference type="SUPFAM" id="SSF101874">
    <property type="entry name" value="YceI-like"/>
    <property type="match status" value="1"/>
</dbReference>
<dbReference type="RefSeq" id="WP_020950854.1">
    <property type="nucleotide sequence ID" value="NC_022041.1"/>
</dbReference>
<dbReference type="SMART" id="SM00867">
    <property type="entry name" value="YceI"/>
    <property type="match status" value="1"/>
</dbReference>
<feature type="compositionally biased region" description="Polar residues" evidence="13">
    <location>
        <begin position="279"/>
        <end position="289"/>
    </location>
</feature>
<dbReference type="GO" id="GO:0005886">
    <property type="term" value="C:plasma membrane"/>
    <property type="evidence" value="ECO:0007669"/>
    <property type="project" value="UniProtKB-SubCell"/>
</dbReference>
<evidence type="ECO:0000256" key="1">
    <source>
        <dbReference type="ARBA" id="ARBA00001970"/>
    </source>
</evidence>
<evidence type="ECO:0000256" key="7">
    <source>
        <dbReference type="ARBA" id="ARBA00022723"/>
    </source>
</evidence>
<dbReference type="InterPro" id="IPR011577">
    <property type="entry name" value="Cyt_b561_bac/Ni-Hgenase"/>
</dbReference>
<dbReference type="KEGG" id="pami:JCM7686_2135"/>
<dbReference type="HOGENOM" id="CLU_050495_0_0_5"/>
<dbReference type="GO" id="GO:0020037">
    <property type="term" value="F:heme binding"/>
    <property type="evidence" value="ECO:0007669"/>
    <property type="project" value="TreeGrafter"/>
</dbReference>
<keyword evidence="4" id="KW-1003">Cell membrane</keyword>
<feature type="compositionally biased region" description="Low complexity" evidence="13">
    <location>
        <begin position="236"/>
        <end position="276"/>
    </location>
</feature>
<comment type="similarity">
    <text evidence="12">Belongs to the cytochrome b561 family.</text>
</comment>
<dbReference type="Gene3D" id="2.40.128.110">
    <property type="entry name" value="Lipid/polyisoprenoid-binding, YceI-like"/>
    <property type="match status" value="1"/>
</dbReference>